<feature type="region of interest" description="Disordered" evidence="8">
    <location>
        <begin position="561"/>
        <end position="597"/>
    </location>
</feature>
<accession>A0A6B0VDZ2</accession>
<feature type="region of interest" description="Disordered" evidence="8">
    <location>
        <begin position="611"/>
        <end position="635"/>
    </location>
</feature>
<dbReference type="GO" id="GO:0046872">
    <property type="term" value="F:metal ion binding"/>
    <property type="evidence" value="ECO:0007669"/>
    <property type="project" value="UniProtKB-KW"/>
</dbReference>
<evidence type="ECO:0000256" key="2">
    <source>
        <dbReference type="ARBA" id="ARBA00007357"/>
    </source>
</evidence>
<dbReference type="InterPro" id="IPR042089">
    <property type="entry name" value="Peptidase_M13_dom_2"/>
</dbReference>
<evidence type="ECO:0000256" key="1">
    <source>
        <dbReference type="ARBA" id="ARBA00001947"/>
    </source>
</evidence>
<evidence type="ECO:0000259" key="11">
    <source>
        <dbReference type="Pfam" id="PF05649"/>
    </source>
</evidence>
<dbReference type="InterPro" id="IPR008753">
    <property type="entry name" value="Peptidase_M13_N"/>
</dbReference>
<organism evidence="12">
    <name type="scientific">Ixodes ricinus</name>
    <name type="common">Common tick</name>
    <name type="synonym">Acarus ricinus</name>
    <dbReference type="NCBI Taxonomy" id="34613"/>
    <lineage>
        <taxon>Eukaryota</taxon>
        <taxon>Metazoa</taxon>
        <taxon>Ecdysozoa</taxon>
        <taxon>Arthropoda</taxon>
        <taxon>Chelicerata</taxon>
        <taxon>Arachnida</taxon>
        <taxon>Acari</taxon>
        <taxon>Parasitiformes</taxon>
        <taxon>Ixodida</taxon>
        <taxon>Ixodoidea</taxon>
        <taxon>Ixodidae</taxon>
        <taxon>Ixodinae</taxon>
        <taxon>Ixodes</taxon>
    </lineage>
</organism>
<dbReference type="PANTHER" id="PTHR11733">
    <property type="entry name" value="ZINC METALLOPROTEASE FAMILY M13 NEPRILYSIN-RELATED"/>
    <property type="match status" value="1"/>
</dbReference>
<dbReference type="Gene3D" id="1.10.1380.10">
    <property type="entry name" value="Neutral endopeptidase , domain2"/>
    <property type="match status" value="1"/>
</dbReference>
<evidence type="ECO:0000256" key="4">
    <source>
        <dbReference type="ARBA" id="ARBA00022723"/>
    </source>
</evidence>
<evidence type="ECO:0000256" key="5">
    <source>
        <dbReference type="ARBA" id="ARBA00022801"/>
    </source>
</evidence>
<dbReference type="GO" id="GO:0005886">
    <property type="term" value="C:plasma membrane"/>
    <property type="evidence" value="ECO:0007669"/>
    <property type="project" value="TreeGrafter"/>
</dbReference>
<comment type="similarity">
    <text evidence="2">Belongs to the peptidase M13 family.</text>
</comment>
<evidence type="ECO:0000256" key="6">
    <source>
        <dbReference type="ARBA" id="ARBA00022833"/>
    </source>
</evidence>
<dbReference type="InterPro" id="IPR000718">
    <property type="entry name" value="Peptidase_M13"/>
</dbReference>
<dbReference type="InterPro" id="IPR024079">
    <property type="entry name" value="MetalloPept_cat_dom_sf"/>
</dbReference>
<feature type="domain" description="Peptidase M13 C-terminal" evidence="10">
    <location>
        <begin position="693"/>
        <end position="779"/>
    </location>
</feature>
<dbReference type="Gene3D" id="3.40.390.10">
    <property type="entry name" value="Collagenase (Catalytic Domain)"/>
    <property type="match status" value="2"/>
</dbReference>
<dbReference type="AlphaFoldDB" id="A0A6B0VDZ2"/>
<comment type="cofactor">
    <cofactor evidence="1">
        <name>Zn(2+)</name>
        <dbReference type="ChEBI" id="CHEBI:29105"/>
    </cofactor>
</comment>
<sequence>MDETLPSSTVLLLLVCSSAVAMVTPGNRFDDMYKEASVILGSQSHTVSPCEDFYDYVCKALPTGTKDYKSRTTDDPEKKLQAELMPLLTSKSPRAWKQTAEDKVKMAFQACLRDTGVEVWKKSVEATLRTHNLHSWPLKSTHNKARPSLESLLMKTGFGPLFQMSVVKGGSVKGGNRLFLERQNYVFIRMAQMDSNCTNVEFGRLRAYARYAMYCISTLRPWMSVMEVFNTVYDMLALEIELAAVSRTKHGFQKTSELTFEGLEALFPNLPFSDILRKDIPKETWNFSVQQAILVRDVESFYSLGAYLTQVDERVLENLIGWIMIRDLAQFTNGDGQKMFLDMFKQDDEENENPVSTPREELCFNILAGERGIMRPAVENVFLRKYFNQEAKTEVTQITGSLHLEFERTLHQFFWMDEGTVAAAIEKLKHLEYKIGFGDKTIDEAYIESLFRHLPRFTERTTFPAMFQYIIRNNFLTDLEQLSGLMVKDDATYIDPFGDQMFYDATETALVLPAAYLYRMGFRSGLPPESNFGGLGMIISTAIVSQFGHEALRLFDDKDEELEHTSSPVETQDGFTTPSLNPNKDYAPSYEDGDLDYKRPKIKQNEYDYGSTYYDQNDLPDQYPTEDGQKDKFNSPSKREIPMLWSNYTRTHFLTNSKCLQNGILDPNDLGLSESDLEDEFIFEAWCPVHFPDYVGLRVAYNVYMATLRRNVEKKLLGLSDFCENQLFFISYALAFCKSMDDVVNYDKDKINENLAMFSMFAQAFRCSEKSRMKKLDTCTLIGNIK</sequence>
<keyword evidence="9" id="KW-0732">Signal</keyword>
<dbReference type="GO" id="GO:0004222">
    <property type="term" value="F:metalloendopeptidase activity"/>
    <property type="evidence" value="ECO:0007669"/>
    <property type="project" value="InterPro"/>
</dbReference>
<protein>
    <submittedName>
        <fullName evidence="12">Putative neutral endopeptidase-like protein</fullName>
    </submittedName>
</protein>
<dbReference type="Pfam" id="PF05649">
    <property type="entry name" value="Peptidase_M13_N"/>
    <property type="match status" value="1"/>
</dbReference>
<keyword evidence="5" id="KW-0378">Hydrolase</keyword>
<dbReference type="SUPFAM" id="SSF55486">
    <property type="entry name" value="Metalloproteases ('zincins'), catalytic domain"/>
    <property type="match status" value="2"/>
</dbReference>
<evidence type="ECO:0000256" key="3">
    <source>
        <dbReference type="ARBA" id="ARBA00022670"/>
    </source>
</evidence>
<evidence type="ECO:0000313" key="12">
    <source>
        <dbReference type="EMBL" id="MXV00631.1"/>
    </source>
</evidence>
<name>A0A6B0VDZ2_IXORI</name>
<feature type="signal peptide" evidence="9">
    <location>
        <begin position="1"/>
        <end position="21"/>
    </location>
</feature>
<dbReference type="Pfam" id="PF01431">
    <property type="entry name" value="Peptidase_M13"/>
    <property type="match status" value="1"/>
</dbReference>
<keyword evidence="7" id="KW-0482">Metalloprotease</keyword>
<feature type="domain" description="Peptidase M13 N-terminal" evidence="11">
    <location>
        <begin position="49"/>
        <end position="437"/>
    </location>
</feature>
<feature type="compositionally biased region" description="Polar residues" evidence="8">
    <location>
        <begin position="565"/>
        <end position="582"/>
    </location>
</feature>
<keyword evidence="3" id="KW-0645">Protease</keyword>
<evidence type="ECO:0000256" key="8">
    <source>
        <dbReference type="SAM" id="MobiDB-lite"/>
    </source>
</evidence>
<dbReference type="EMBL" id="GIFC01018547">
    <property type="protein sequence ID" value="MXV00631.1"/>
    <property type="molecule type" value="Transcribed_RNA"/>
</dbReference>
<dbReference type="PANTHER" id="PTHR11733:SF133">
    <property type="entry name" value="PHOSPHATE-REGULATING NEUTRAL ENDOPEPTIDASE PHEX"/>
    <property type="match status" value="1"/>
</dbReference>
<feature type="chain" id="PRO_5025407806" evidence="9">
    <location>
        <begin position="22"/>
        <end position="786"/>
    </location>
</feature>
<evidence type="ECO:0000256" key="7">
    <source>
        <dbReference type="ARBA" id="ARBA00023049"/>
    </source>
</evidence>
<evidence type="ECO:0000259" key="10">
    <source>
        <dbReference type="Pfam" id="PF01431"/>
    </source>
</evidence>
<dbReference type="GO" id="GO:0016485">
    <property type="term" value="P:protein processing"/>
    <property type="evidence" value="ECO:0007669"/>
    <property type="project" value="TreeGrafter"/>
</dbReference>
<evidence type="ECO:0000256" key="9">
    <source>
        <dbReference type="SAM" id="SignalP"/>
    </source>
</evidence>
<keyword evidence="4" id="KW-0479">Metal-binding</keyword>
<keyword evidence="6" id="KW-0862">Zinc</keyword>
<dbReference type="PROSITE" id="PS51885">
    <property type="entry name" value="NEPRILYSIN"/>
    <property type="match status" value="1"/>
</dbReference>
<dbReference type="InterPro" id="IPR018497">
    <property type="entry name" value="Peptidase_M13_C"/>
</dbReference>
<reference evidence="12" key="1">
    <citation type="submission" date="2019-12" db="EMBL/GenBank/DDBJ databases">
        <title>An insight into the sialome of adult female Ixodes ricinus ticks feeding for 6 days.</title>
        <authorList>
            <person name="Perner J."/>
            <person name="Ribeiro J.M.C."/>
        </authorList>
    </citation>
    <scope>NUCLEOTIDE SEQUENCE</scope>
    <source>
        <strain evidence="12">Semi-engorged</strain>
        <tissue evidence="12">Salivary glands</tissue>
    </source>
</reference>
<proteinExistence type="inferred from homology"/>